<dbReference type="InterPro" id="IPR040911">
    <property type="entry name" value="Exostosin_GT47"/>
</dbReference>
<sequence>MFIILSGVAIIVRLRWNFRPKSNEEIMMATLRIDSAHELPVSQVSLDGVLPPDKADLNCKMYNCFDIYRCGSDERHPNKLSIYLHPLSQYTDETGASITSSLSREFVEMYYAIAQSEYYTSDPENACIFIPPIDMLNQNLLNVRRTGQLLSTLPYWNRGTNHLIFNFIPGTSPDYSTAIEVPHDKAIVAGGGFSHWTYRSKFDVSIPIYSPLVKETKVKSESEGVIRKWILISSQTKIHAEFRQELQTLALSNPDFLLL</sequence>
<dbReference type="GO" id="GO:0016757">
    <property type="term" value="F:glycosyltransferase activity"/>
    <property type="evidence" value="ECO:0007669"/>
    <property type="project" value="InterPro"/>
</dbReference>
<proteinExistence type="inferred from homology"/>
<evidence type="ECO:0000313" key="3">
    <source>
        <dbReference type="Ensembl" id="ENSCSAVP00000015849.1"/>
    </source>
</evidence>
<evidence type="ECO:0000259" key="2">
    <source>
        <dbReference type="Pfam" id="PF03016"/>
    </source>
</evidence>
<dbReference type="STRING" id="51511.ENSCSAVP00000015849"/>
<accession>H2ZE33</accession>
<evidence type="ECO:0000256" key="1">
    <source>
        <dbReference type="ARBA" id="ARBA00010271"/>
    </source>
</evidence>
<dbReference type="PANTHER" id="PTHR48261:SF5">
    <property type="entry name" value="EXOSTOSIN GLYCOSYLTRANSFERASE 2"/>
    <property type="match status" value="1"/>
</dbReference>
<dbReference type="AlphaFoldDB" id="H2ZE33"/>
<reference evidence="3" key="3">
    <citation type="submission" date="2025-09" db="UniProtKB">
        <authorList>
            <consortium name="Ensembl"/>
        </authorList>
    </citation>
    <scope>IDENTIFICATION</scope>
</reference>
<feature type="domain" description="Exostosin GT47" evidence="2">
    <location>
        <begin position="78"/>
        <end position="246"/>
    </location>
</feature>
<comment type="similarity">
    <text evidence="1">Belongs to the glycosyltransferase 47 family.</text>
</comment>
<dbReference type="InParanoid" id="H2ZE33"/>
<evidence type="ECO:0000313" key="4">
    <source>
        <dbReference type="Proteomes" id="UP000007875"/>
    </source>
</evidence>
<dbReference type="OMA" id="NEEIMMA"/>
<reference evidence="3" key="2">
    <citation type="submission" date="2025-08" db="UniProtKB">
        <authorList>
            <consortium name="Ensembl"/>
        </authorList>
    </citation>
    <scope>IDENTIFICATION</scope>
</reference>
<dbReference type="InterPro" id="IPR004263">
    <property type="entry name" value="Exostosin"/>
</dbReference>
<dbReference type="eggNOG" id="KOG1022">
    <property type="taxonomic scope" value="Eukaryota"/>
</dbReference>
<dbReference type="Proteomes" id="UP000007875">
    <property type="component" value="Unassembled WGS sequence"/>
</dbReference>
<dbReference type="GeneTree" id="ENSGT00940000156620"/>
<reference evidence="4" key="1">
    <citation type="submission" date="2003-08" db="EMBL/GenBank/DDBJ databases">
        <authorList>
            <person name="Birren B."/>
            <person name="Nusbaum C."/>
            <person name="Abebe A."/>
            <person name="Abouelleil A."/>
            <person name="Adekoya E."/>
            <person name="Ait-zahra M."/>
            <person name="Allen N."/>
            <person name="Allen T."/>
            <person name="An P."/>
            <person name="Anderson M."/>
            <person name="Anderson S."/>
            <person name="Arachchi H."/>
            <person name="Armbruster J."/>
            <person name="Bachantsang P."/>
            <person name="Baldwin J."/>
            <person name="Barry A."/>
            <person name="Bayul T."/>
            <person name="Blitshsteyn B."/>
            <person name="Bloom T."/>
            <person name="Blye J."/>
            <person name="Boguslavskiy L."/>
            <person name="Borowsky M."/>
            <person name="Boukhgalter B."/>
            <person name="Brunache A."/>
            <person name="Butler J."/>
            <person name="Calixte N."/>
            <person name="Calvo S."/>
            <person name="Camarata J."/>
            <person name="Campo K."/>
            <person name="Chang J."/>
            <person name="Cheshatsang Y."/>
            <person name="Citroen M."/>
            <person name="Collymore A."/>
            <person name="Considine T."/>
            <person name="Cook A."/>
            <person name="Cooke P."/>
            <person name="Corum B."/>
            <person name="Cuomo C."/>
            <person name="David R."/>
            <person name="Dawoe T."/>
            <person name="Degray S."/>
            <person name="Dodge S."/>
            <person name="Dooley K."/>
            <person name="Dorje P."/>
            <person name="Dorjee K."/>
            <person name="Dorris L."/>
            <person name="Duffey N."/>
            <person name="Dupes A."/>
            <person name="Elkins T."/>
            <person name="Engels R."/>
            <person name="Erickson J."/>
            <person name="Farina A."/>
            <person name="Faro S."/>
            <person name="Ferreira P."/>
            <person name="Fischer H."/>
            <person name="Fitzgerald M."/>
            <person name="Foley K."/>
            <person name="Gage D."/>
            <person name="Galagan J."/>
            <person name="Gearin G."/>
            <person name="Gnerre S."/>
            <person name="Gnirke A."/>
            <person name="Goyette A."/>
            <person name="Graham J."/>
            <person name="Grandbois E."/>
            <person name="Gyaltsen K."/>
            <person name="Hafez N."/>
            <person name="Hagopian D."/>
            <person name="Hagos B."/>
            <person name="Hall J."/>
            <person name="Hatcher B."/>
            <person name="Heller A."/>
            <person name="Higgins H."/>
            <person name="Honan T."/>
            <person name="Horn A."/>
            <person name="Houde N."/>
            <person name="Hughes L."/>
            <person name="Hulme W."/>
            <person name="Husby E."/>
            <person name="Iliev I."/>
            <person name="Jaffe D."/>
            <person name="Jones C."/>
            <person name="Kamal M."/>
            <person name="Kamat A."/>
            <person name="Kamvysselis M."/>
            <person name="Karlsson E."/>
            <person name="Kells C."/>
            <person name="Kieu A."/>
            <person name="Kisner P."/>
            <person name="Kodira C."/>
            <person name="Kulbokas E."/>
            <person name="Labutti K."/>
            <person name="Lama D."/>
            <person name="Landers T."/>
            <person name="Leger J."/>
            <person name="Levine S."/>
            <person name="Lewis D."/>
            <person name="Lewis T."/>
            <person name="Lindblad-toh K."/>
            <person name="Liu X."/>
            <person name="Lokyitsang T."/>
            <person name="Lokyitsang Y."/>
            <person name="Lucien O."/>
            <person name="Lui A."/>
            <person name="Ma L.J."/>
            <person name="Mabbitt R."/>
            <person name="Macdonald J."/>
            <person name="Maclean C."/>
            <person name="Major J."/>
            <person name="Manning J."/>
            <person name="Marabella R."/>
            <person name="Maru K."/>
            <person name="Matthews C."/>
            <person name="Mauceli E."/>
            <person name="Mccarthy M."/>
            <person name="Mcdonough S."/>
            <person name="Mcghee T."/>
            <person name="Meldrim J."/>
            <person name="Meneus L."/>
            <person name="Mesirov J."/>
            <person name="Mihalev A."/>
            <person name="Mihova T."/>
            <person name="Mikkelsen T."/>
            <person name="Mlenga V."/>
            <person name="Moru K."/>
            <person name="Mozes J."/>
            <person name="Mulrain L."/>
            <person name="Munson G."/>
            <person name="Naylor J."/>
            <person name="Newes C."/>
            <person name="Nguyen C."/>
            <person name="Nguyen N."/>
            <person name="Nguyen T."/>
            <person name="Nicol R."/>
            <person name="Nielsen C."/>
            <person name="Nizzari M."/>
            <person name="Norbu C."/>
            <person name="Norbu N."/>
            <person name="O'donnell P."/>
            <person name="Okoawo O."/>
            <person name="O'leary S."/>
            <person name="Omotosho B."/>
            <person name="O'neill K."/>
            <person name="Osman S."/>
            <person name="Parker S."/>
            <person name="Perrin D."/>
            <person name="Phunkhang P."/>
            <person name="Piqani B."/>
            <person name="Purcell S."/>
            <person name="Rachupka T."/>
            <person name="Ramasamy U."/>
            <person name="Rameau R."/>
            <person name="Ray V."/>
            <person name="Raymond C."/>
            <person name="Retta R."/>
            <person name="Richardson S."/>
            <person name="Rise C."/>
            <person name="Rodriguez J."/>
            <person name="Rogers J."/>
            <person name="Rogov P."/>
            <person name="Rutman M."/>
            <person name="Schupbach R."/>
            <person name="Seaman C."/>
            <person name="Settipalli S."/>
            <person name="Sharpe T."/>
            <person name="Sheridan J."/>
            <person name="Sherpa N."/>
            <person name="Shi J."/>
            <person name="Smirnov S."/>
            <person name="Smith C."/>
            <person name="Sougnez C."/>
            <person name="Spencer B."/>
            <person name="Stalker J."/>
            <person name="Stange-thomann N."/>
            <person name="Stavropoulos S."/>
            <person name="Stetson K."/>
            <person name="Stone C."/>
            <person name="Stone S."/>
            <person name="Stubbs M."/>
            <person name="Talamas J."/>
            <person name="Tchuinga P."/>
            <person name="Tenzing P."/>
            <person name="Tesfaye S."/>
            <person name="Theodore J."/>
            <person name="Thoulutsang Y."/>
            <person name="Topham K."/>
            <person name="Towey S."/>
            <person name="Tsamla T."/>
            <person name="Tsomo N."/>
            <person name="Vallee D."/>
            <person name="Vassiliev H."/>
            <person name="Venkataraman V."/>
            <person name="Vinson J."/>
            <person name="Vo A."/>
            <person name="Wade C."/>
            <person name="Wang S."/>
            <person name="Wangchuk T."/>
            <person name="Wangdi T."/>
            <person name="Whittaker C."/>
            <person name="Wilkinson J."/>
            <person name="Wu Y."/>
            <person name="Wyman D."/>
            <person name="Yadav S."/>
            <person name="Yang S."/>
            <person name="Yang X."/>
            <person name="Yeager S."/>
            <person name="Yee E."/>
            <person name="Young G."/>
            <person name="Zainoun J."/>
            <person name="Zembeck L."/>
            <person name="Zimmer A."/>
            <person name="Zody M."/>
            <person name="Lander E."/>
        </authorList>
    </citation>
    <scope>NUCLEOTIDE SEQUENCE [LARGE SCALE GENOMIC DNA]</scope>
</reference>
<keyword evidence="4" id="KW-1185">Reference proteome</keyword>
<organism evidence="3 4">
    <name type="scientific">Ciona savignyi</name>
    <name type="common">Pacific transparent sea squirt</name>
    <dbReference type="NCBI Taxonomy" id="51511"/>
    <lineage>
        <taxon>Eukaryota</taxon>
        <taxon>Metazoa</taxon>
        <taxon>Chordata</taxon>
        <taxon>Tunicata</taxon>
        <taxon>Ascidiacea</taxon>
        <taxon>Phlebobranchia</taxon>
        <taxon>Cionidae</taxon>
        <taxon>Ciona</taxon>
    </lineage>
</organism>
<dbReference type="GO" id="GO:0015012">
    <property type="term" value="P:heparan sulfate proteoglycan biosynthetic process"/>
    <property type="evidence" value="ECO:0007669"/>
    <property type="project" value="UniProtKB-ARBA"/>
</dbReference>
<dbReference type="Ensembl" id="ENSCSAVT00000016028.1">
    <property type="protein sequence ID" value="ENSCSAVP00000015849.1"/>
    <property type="gene ID" value="ENSCSAVG00000009318.1"/>
</dbReference>
<dbReference type="HOGENOM" id="CLU_1075755_0_0_1"/>
<protein>
    <recommendedName>
        <fullName evidence="2">Exostosin GT47 domain-containing protein</fullName>
    </recommendedName>
</protein>
<name>H2ZE33_CIOSA</name>
<dbReference type="PANTHER" id="PTHR48261">
    <property type="entry name" value="ACETYLGLUCOSAMINYLTRANSFERASE"/>
    <property type="match status" value="1"/>
</dbReference>
<dbReference type="Pfam" id="PF03016">
    <property type="entry name" value="Exostosin_GT47"/>
    <property type="match status" value="1"/>
</dbReference>